<accession>A0AAW1U9L9</accession>
<name>A0AAW1U9L9_9CUCU</name>
<dbReference type="AlphaFoldDB" id="A0AAW1U9L9"/>
<dbReference type="EMBL" id="JARQZJ010000061">
    <property type="protein sequence ID" value="KAK9879353.1"/>
    <property type="molecule type" value="Genomic_DNA"/>
</dbReference>
<keyword evidence="2" id="KW-1185">Reference proteome</keyword>
<sequence>MAERDGPRFKLHFFVPKMKNEEQESLSRADCWATVRVECSGCECWYRVDKYRTGTKGGHGIGTPSAIAPRKEERFLFVRSCSLTSLCE</sequence>
<evidence type="ECO:0000313" key="2">
    <source>
        <dbReference type="Proteomes" id="UP001431783"/>
    </source>
</evidence>
<comment type="caution">
    <text evidence="1">The sequence shown here is derived from an EMBL/GenBank/DDBJ whole genome shotgun (WGS) entry which is preliminary data.</text>
</comment>
<reference evidence="1 2" key="1">
    <citation type="submission" date="2023-03" db="EMBL/GenBank/DDBJ databases">
        <title>Genome insight into feeding habits of ladybird beetles.</title>
        <authorList>
            <person name="Li H.-S."/>
            <person name="Huang Y.-H."/>
            <person name="Pang H."/>
        </authorList>
    </citation>
    <scope>NUCLEOTIDE SEQUENCE [LARGE SCALE GENOMIC DNA]</scope>
    <source>
        <strain evidence="1">SYSU_2023b</strain>
        <tissue evidence="1">Whole body</tissue>
    </source>
</reference>
<proteinExistence type="predicted"/>
<organism evidence="1 2">
    <name type="scientific">Henosepilachna vigintioctopunctata</name>
    <dbReference type="NCBI Taxonomy" id="420089"/>
    <lineage>
        <taxon>Eukaryota</taxon>
        <taxon>Metazoa</taxon>
        <taxon>Ecdysozoa</taxon>
        <taxon>Arthropoda</taxon>
        <taxon>Hexapoda</taxon>
        <taxon>Insecta</taxon>
        <taxon>Pterygota</taxon>
        <taxon>Neoptera</taxon>
        <taxon>Endopterygota</taxon>
        <taxon>Coleoptera</taxon>
        <taxon>Polyphaga</taxon>
        <taxon>Cucujiformia</taxon>
        <taxon>Coccinelloidea</taxon>
        <taxon>Coccinellidae</taxon>
        <taxon>Epilachninae</taxon>
        <taxon>Epilachnini</taxon>
        <taxon>Henosepilachna</taxon>
    </lineage>
</organism>
<evidence type="ECO:0000313" key="1">
    <source>
        <dbReference type="EMBL" id="KAK9879353.1"/>
    </source>
</evidence>
<protein>
    <submittedName>
        <fullName evidence="1">Uncharacterized protein</fullName>
    </submittedName>
</protein>
<dbReference type="Proteomes" id="UP001431783">
    <property type="component" value="Unassembled WGS sequence"/>
</dbReference>
<gene>
    <name evidence="1" type="ORF">WA026_004202</name>
</gene>